<dbReference type="EMBL" id="JANQDX010000009">
    <property type="protein sequence ID" value="KAL0918778.1"/>
    <property type="molecule type" value="Genomic_DNA"/>
</dbReference>
<dbReference type="AlphaFoldDB" id="A0ABD0V8G6"/>
<gene>
    <name evidence="1" type="ORF">M5K25_010812</name>
</gene>
<proteinExistence type="predicted"/>
<name>A0ABD0V8G6_DENTH</name>
<accession>A0ABD0V8G6</accession>
<evidence type="ECO:0000313" key="2">
    <source>
        <dbReference type="Proteomes" id="UP001552299"/>
    </source>
</evidence>
<reference evidence="1 2" key="1">
    <citation type="journal article" date="2024" name="Plant Biotechnol. J.">
        <title>Dendrobium thyrsiflorum genome and its molecular insights into genes involved in important horticultural traits.</title>
        <authorList>
            <person name="Chen B."/>
            <person name="Wang J.Y."/>
            <person name="Zheng P.J."/>
            <person name="Li K.L."/>
            <person name="Liang Y.M."/>
            <person name="Chen X.F."/>
            <person name="Zhang C."/>
            <person name="Zhao X."/>
            <person name="He X."/>
            <person name="Zhang G.Q."/>
            <person name="Liu Z.J."/>
            <person name="Xu Q."/>
        </authorList>
    </citation>
    <scope>NUCLEOTIDE SEQUENCE [LARGE SCALE GENOMIC DNA]</scope>
    <source>
        <strain evidence="1">GZMU011</strain>
    </source>
</reference>
<comment type="caution">
    <text evidence="1">The sequence shown here is derived from an EMBL/GenBank/DDBJ whole genome shotgun (WGS) entry which is preliminary data.</text>
</comment>
<dbReference type="Proteomes" id="UP001552299">
    <property type="component" value="Unassembled WGS sequence"/>
</dbReference>
<protein>
    <submittedName>
        <fullName evidence="1">Uncharacterized protein</fullName>
    </submittedName>
</protein>
<evidence type="ECO:0000313" key="1">
    <source>
        <dbReference type="EMBL" id="KAL0918778.1"/>
    </source>
</evidence>
<organism evidence="1 2">
    <name type="scientific">Dendrobium thyrsiflorum</name>
    <name type="common">Pinecone-like raceme dendrobium</name>
    <name type="synonym">Orchid</name>
    <dbReference type="NCBI Taxonomy" id="117978"/>
    <lineage>
        <taxon>Eukaryota</taxon>
        <taxon>Viridiplantae</taxon>
        <taxon>Streptophyta</taxon>
        <taxon>Embryophyta</taxon>
        <taxon>Tracheophyta</taxon>
        <taxon>Spermatophyta</taxon>
        <taxon>Magnoliopsida</taxon>
        <taxon>Liliopsida</taxon>
        <taxon>Asparagales</taxon>
        <taxon>Orchidaceae</taxon>
        <taxon>Epidendroideae</taxon>
        <taxon>Malaxideae</taxon>
        <taxon>Dendrobiinae</taxon>
        <taxon>Dendrobium</taxon>
    </lineage>
</organism>
<keyword evidence="2" id="KW-1185">Reference proteome</keyword>
<sequence>MGMVYTRGFHIFCNLEALEDWFETVSDRRNITFLHPADEIARLTSLRHLKDRNCPKLSSLEEMHTTNNFHMGSSDLIISDPLVLLMDILRSIVSLERLVIMGNDEPVSLSNEAKQWFLNDSSSLSKLEFSLRNVLIPTTKATHKGAKEASKSIAHVGAAHYLKGQRLPMTKRTAPWRSEHQILLGRGTSQSRWMTLGEAVSFHVIPNNLLHVLFPVKYSLCVDPPNTAKKKKKTKKGRGRLTCSLRYPAIANCPLRYPATVSRRTLRTDHAWPMRCSLRCR</sequence>